<dbReference type="Proteomes" id="UP000663829">
    <property type="component" value="Unassembled WGS sequence"/>
</dbReference>
<name>A0A815VKQ1_9BILA</name>
<keyword evidence="4" id="KW-1185">Reference proteome</keyword>
<sequence length="491" mass="54512">MAPKGNSSSGKKGSTTTKRNNGGSSKRSRSSSADSNGSSRSLRIQKLKRAAAKIATHVLVKGDNGNYYTLDQKSSLNDGDMRPIVLLQPRLPSIHSFWGTKASEPVSKMEIKINGSQAADEHLPNIGDLMNANMSSDERIKQGRKVLSAIVNRQSDSKKPASTTPLSSSRKSLPSTNTDLLPRTPPASNKATSSLSSVKLPSPHTDRQVTIGKNEKLPTKSTITIGDDQQSDDDEYQEEDQKVLNAEKSFSVVKKYNRLLAEYNTLRQSYNRLSEMFSDLKQSTIKKPPIEVQQWIINMGKLWSHPPIVTSASLVPIARKLGFAEGKQKDLLKLKGVSIADSARKILRSLYPRDALADMNAKKLPSHYRQAVHEFIRLMHPDEYQPPGTVNEYINNLFRTEKRDKSKSIQRNQRLCTQSSSTTSSADLNTRTNLSTPPAPHDETSNPEKENNTEHQTVDGQNPENFPKNDDQDETDDDDKSDEESFALQIA</sequence>
<feature type="region of interest" description="Disordered" evidence="1">
    <location>
        <begin position="403"/>
        <end position="491"/>
    </location>
</feature>
<evidence type="ECO:0008006" key="5">
    <source>
        <dbReference type="Google" id="ProtNLM"/>
    </source>
</evidence>
<dbReference type="EMBL" id="CAJOBC010090288">
    <property type="protein sequence ID" value="CAF4389337.1"/>
    <property type="molecule type" value="Genomic_DNA"/>
</dbReference>
<feature type="compositionally biased region" description="Low complexity" evidence="1">
    <location>
        <begin position="1"/>
        <end position="42"/>
    </location>
</feature>
<gene>
    <name evidence="2" type="ORF">GPM918_LOCUS38000</name>
    <name evidence="3" type="ORF">SRO942_LOCUS38792</name>
</gene>
<dbReference type="Proteomes" id="UP000681722">
    <property type="component" value="Unassembled WGS sequence"/>
</dbReference>
<feature type="compositionally biased region" description="Basic and acidic residues" evidence="1">
    <location>
        <begin position="440"/>
        <end position="457"/>
    </location>
</feature>
<evidence type="ECO:0000313" key="4">
    <source>
        <dbReference type="Proteomes" id="UP000663829"/>
    </source>
</evidence>
<protein>
    <recommendedName>
        <fullName evidence="5">BEN domain-containing protein</fullName>
    </recommendedName>
</protein>
<reference evidence="2" key="1">
    <citation type="submission" date="2021-02" db="EMBL/GenBank/DDBJ databases">
        <authorList>
            <person name="Nowell W R."/>
        </authorList>
    </citation>
    <scope>NUCLEOTIDE SEQUENCE</scope>
</reference>
<evidence type="ECO:0000256" key="1">
    <source>
        <dbReference type="SAM" id="MobiDB-lite"/>
    </source>
</evidence>
<feature type="region of interest" description="Disordered" evidence="1">
    <location>
        <begin position="1"/>
        <end position="44"/>
    </location>
</feature>
<proteinExistence type="predicted"/>
<dbReference type="AlphaFoldDB" id="A0A815VKQ1"/>
<feature type="compositionally biased region" description="Polar residues" evidence="1">
    <location>
        <begin position="160"/>
        <end position="179"/>
    </location>
</feature>
<dbReference type="EMBL" id="CAJNOQ010024707">
    <property type="protein sequence ID" value="CAF1530128.1"/>
    <property type="molecule type" value="Genomic_DNA"/>
</dbReference>
<comment type="caution">
    <text evidence="2">The sequence shown here is derived from an EMBL/GenBank/DDBJ whole genome shotgun (WGS) entry which is preliminary data.</text>
</comment>
<accession>A0A815VKQ1</accession>
<evidence type="ECO:0000313" key="3">
    <source>
        <dbReference type="EMBL" id="CAF4389337.1"/>
    </source>
</evidence>
<feature type="compositionally biased region" description="Acidic residues" evidence="1">
    <location>
        <begin position="471"/>
        <end position="485"/>
    </location>
</feature>
<organism evidence="2 4">
    <name type="scientific">Didymodactylos carnosus</name>
    <dbReference type="NCBI Taxonomy" id="1234261"/>
    <lineage>
        <taxon>Eukaryota</taxon>
        <taxon>Metazoa</taxon>
        <taxon>Spiralia</taxon>
        <taxon>Gnathifera</taxon>
        <taxon>Rotifera</taxon>
        <taxon>Eurotatoria</taxon>
        <taxon>Bdelloidea</taxon>
        <taxon>Philodinida</taxon>
        <taxon>Philodinidae</taxon>
        <taxon>Didymodactylos</taxon>
    </lineage>
</organism>
<feature type="region of interest" description="Disordered" evidence="1">
    <location>
        <begin position="151"/>
        <end position="238"/>
    </location>
</feature>
<feature type="compositionally biased region" description="Polar residues" evidence="1">
    <location>
        <begin position="409"/>
        <end position="436"/>
    </location>
</feature>
<feature type="compositionally biased region" description="Acidic residues" evidence="1">
    <location>
        <begin position="229"/>
        <end position="238"/>
    </location>
</feature>
<feature type="compositionally biased region" description="Polar residues" evidence="1">
    <location>
        <begin position="186"/>
        <end position="199"/>
    </location>
</feature>
<evidence type="ECO:0000313" key="2">
    <source>
        <dbReference type="EMBL" id="CAF1530128.1"/>
    </source>
</evidence>